<feature type="transmembrane region" description="Helical" evidence="8">
    <location>
        <begin position="129"/>
        <end position="151"/>
    </location>
</feature>
<keyword evidence="5" id="KW-0406">Ion transport</keyword>
<dbReference type="Pfam" id="PF07885">
    <property type="entry name" value="Ion_trans_2"/>
    <property type="match status" value="1"/>
</dbReference>
<dbReference type="Proteomes" id="UP000051155">
    <property type="component" value="Unassembled WGS sequence"/>
</dbReference>
<dbReference type="AlphaFoldDB" id="A0A0R1Q444"/>
<evidence type="ECO:0000313" key="10">
    <source>
        <dbReference type="EMBL" id="KRL39164.1"/>
    </source>
</evidence>
<evidence type="ECO:0000313" key="11">
    <source>
        <dbReference type="Proteomes" id="UP000051155"/>
    </source>
</evidence>
<dbReference type="PATRIC" id="fig|1423812.3.peg.216"/>
<reference evidence="10 11" key="1">
    <citation type="journal article" date="2015" name="Genome Announc.">
        <title>Expanding the biotechnology potential of lactobacilli through comparative genomics of 213 strains and associated genera.</title>
        <authorList>
            <person name="Sun Z."/>
            <person name="Harris H.M."/>
            <person name="McCann A."/>
            <person name="Guo C."/>
            <person name="Argimon S."/>
            <person name="Zhang W."/>
            <person name="Yang X."/>
            <person name="Jeffery I.B."/>
            <person name="Cooney J.C."/>
            <person name="Kagawa T.F."/>
            <person name="Liu W."/>
            <person name="Song Y."/>
            <person name="Salvetti E."/>
            <person name="Wrobel A."/>
            <person name="Rasinkangas P."/>
            <person name="Parkhill J."/>
            <person name="Rea M.C."/>
            <person name="O'Sullivan O."/>
            <person name="Ritari J."/>
            <person name="Douillard F.P."/>
            <person name="Paul Ross R."/>
            <person name="Yang R."/>
            <person name="Briner A.E."/>
            <person name="Felis G.E."/>
            <person name="de Vos W.M."/>
            <person name="Barrangou R."/>
            <person name="Klaenhammer T.R."/>
            <person name="Caufield P.W."/>
            <person name="Cui Y."/>
            <person name="Zhang H."/>
            <person name="O'Toole P.W."/>
        </authorList>
    </citation>
    <scope>NUCLEOTIDE SEQUENCE [LARGE SCALE GENOMIC DNA]</scope>
    <source>
        <strain evidence="10 11">DSM 19971</strain>
    </source>
</reference>
<dbReference type="InterPro" id="IPR027359">
    <property type="entry name" value="Volt_channel_dom_sf"/>
</dbReference>
<keyword evidence="11" id="KW-1185">Reference proteome</keyword>
<feature type="transmembrane region" description="Helical" evidence="8">
    <location>
        <begin position="184"/>
        <end position="208"/>
    </location>
</feature>
<dbReference type="PANTHER" id="PTHR11537">
    <property type="entry name" value="VOLTAGE-GATED POTASSIUM CHANNEL"/>
    <property type="match status" value="1"/>
</dbReference>
<dbReference type="Gene3D" id="1.20.120.350">
    <property type="entry name" value="Voltage-gated potassium channels. Chain C"/>
    <property type="match status" value="1"/>
</dbReference>
<keyword evidence="6 8" id="KW-0472">Membrane</keyword>
<dbReference type="Gene3D" id="1.10.287.70">
    <property type="match status" value="1"/>
</dbReference>
<comment type="subcellular location">
    <subcellularLocation>
        <location evidence="1">Membrane</location>
        <topology evidence="1">Multi-pass membrane protein</topology>
    </subcellularLocation>
</comment>
<sequence length="241" mass="27072">MVNLKKTYDVIIAFLAVTSIVMVIMDYANAITLVSAPYSYIDNSILLLFTIDYFSRFALSKNKISFFKNNIWDLLAILPVNSIFSFFRIARIARVARSIRVMKVLRLTRLVGLSGKLQKNAKKFLKTNGLIYLIIVSLFILATAAVLYSLAENVPLGEAFWWAIATATTVGYGDISPHTAIGKFAAVMLMFVGIGFIGMLTSSLTAFFTHEEDSNKKVLEKLDRIEKENLELKEAINRLKH</sequence>
<evidence type="ECO:0000256" key="6">
    <source>
        <dbReference type="ARBA" id="ARBA00023136"/>
    </source>
</evidence>
<accession>A0A0R1Q444</accession>
<evidence type="ECO:0000256" key="3">
    <source>
        <dbReference type="ARBA" id="ARBA00022692"/>
    </source>
</evidence>
<feature type="transmembrane region" description="Helical" evidence="8">
    <location>
        <begin position="6"/>
        <end position="28"/>
    </location>
</feature>
<dbReference type="PANTHER" id="PTHR11537:SF254">
    <property type="entry name" value="POTASSIUM VOLTAGE-GATED CHANNEL PROTEIN SHAB"/>
    <property type="match status" value="1"/>
</dbReference>
<comment type="caution">
    <text evidence="10">The sequence shown here is derived from an EMBL/GenBank/DDBJ whole genome shotgun (WGS) entry which is preliminary data.</text>
</comment>
<keyword evidence="2" id="KW-0813">Transport</keyword>
<evidence type="ECO:0000259" key="9">
    <source>
        <dbReference type="Pfam" id="PF07885"/>
    </source>
</evidence>
<keyword evidence="4 8" id="KW-1133">Transmembrane helix</keyword>
<evidence type="ECO:0000256" key="2">
    <source>
        <dbReference type="ARBA" id="ARBA00022448"/>
    </source>
</evidence>
<dbReference type="PRINTS" id="PR00169">
    <property type="entry name" value="KCHANNEL"/>
</dbReference>
<evidence type="ECO:0000256" key="4">
    <source>
        <dbReference type="ARBA" id="ARBA00022989"/>
    </source>
</evidence>
<proteinExistence type="predicted"/>
<dbReference type="GO" id="GO:0008076">
    <property type="term" value="C:voltage-gated potassium channel complex"/>
    <property type="evidence" value="ECO:0007669"/>
    <property type="project" value="InterPro"/>
</dbReference>
<evidence type="ECO:0000256" key="5">
    <source>
        <dbReference type="ARBA" id="ARBA00023065"/>
    </source>
</evidence>
<dbReference type="GO" id="GO:0001508">
    <property type="term" value="P:action potential"/>
    <property type="evidence" value="ECO:0007669"/>
    <property type="project" value="TreeGrafter"/>
</dbReference>
<evidence type="ECO:0000256" key="8">
    <source>
        <dbReference type="SAM" id="Phobius"/>
    </source>
</evidence>
<feature type="domain" description="Potassium channel" evidence="9">
    <location>
        <begin position="136"/>
        <end position="209"/>
    </location>
</feature>
<evidence type="ECO:0000256" key="7">
    <source>
        <dbReference type="ARBA" id="ARBA00023303"/>
    </source>
</evidence>
<organism evidence="10 11">
    <name type="scientific">Liquorilactobacillus uvarum DSM 19971</name>
    <dbReference type="NCBI Taxonomy" id="1423812"/>
    <lineage>
        <taxon>Bacteria</taxon>
        <taxon>Bacillati</taxon>
        <taxon>Bacillota</taxon>
        <taxon>Bacilli</taxon>
        <taxon>Lactobacillales</taxon>
        <taxon>Lactobacillaceae</taxon>
        <taxon>Liquorilactobacillus</taxon>
    </lineage>
</organism>
<dbReference type="RefSeq" id="WP_057735685.1">
    <property type="nucleotide sequence ID" value="NZ_AZEG01000001.1"/>
</dbReference>
<dbReference type="SUPFAM" id="SSF81324">
    <property type="entry name" value="Voltage-gated potassium channels"/>
    <property type="match status" value="1"/>
</dbReference>
<feature type="transmembrane region" description="Helical" evidence="8">
    <location>
        <begin position="71"/>
        <end position="90"/>
    </location>
</feature>
<dbReference type="GO" id="GO:0005249">
    <property type="term" value="F:voltage-gated potassium channel activity"/>
    <property type="evidence" value="ECO:0007669"/>
    <property type="project" value="InterPro"/>
</dbReference>
<dbReference type="InterPro" id="IPR028325">
    <property type="entry name" value="VG_K_chnl"/>
</dbReference>
<evidence type="ECO:0000256" key="1">
    <source>
        <dbReference type="ARBA" id="ARBA00004141"/>
    </source>
</evidence>
<protein>
    <recommendedName>
        <fullName evidence="9">Potassium channel domain-containing protein</fullName>
    </recommendedName>
</protein>
<keyword evidence="7" id="KW-0407">Ion channel</keyword>
<name>A0A0R1Q444_9LACO</name>
<dbReference type="OrthoDB" id="9785285at2"/>
<dbReference type="EMBL" id="AZEG01000001">
    <property type="protein sequence ID" value="KRL39164.1"/>
    <property type="molecule type" value="Genomic_DNA"/>
</dbReference>
<keyword evidence="3 8" id="KW-0812">Transmembrane</keyword>
<dbReference type="InterPro" id="IPR013099">
    <property type="entry name" value="K_chnl_dom"/>
</dbReference>
<gene>
    <name evidence="10" type="ORF">FD20_GL000214</name>
</gene>
<dbReference type="STRING" id="1423812.FD20_GL000214"/>